<evidence type="ECO:0000313" key="2">
    <source>
        <dbReference type="Proteomes" id="UP001497516"/>
    </source>
</evidence>
<keyword evidence="2" id="KW-1185">Reference proteome</keyword>
<sequence length="153" mass="17223">MSVVFDDTAVVGRPSNVNQTPSPSLATVVLPEASESDVSLHVTNIVLKDTPEGALKRALQRGLNQCDSSRFENTNMDGRSSHERVEHEKLHSDVLSKEHHNGVRSEPLGGHDIPLHGRLKEKQFRGWQRSLPHPPCSRKIQTRVAKNTLQWRW</sequence>
<organism evidence="1 2">
    <name type="scientific">Linum trigynum</name>
    <dbReference type="NCBI Taxonomy" id="586398"/>
    <lineage>
        <taxon>Eukaryota</taxon>
        <taxon>Viridiplantae</taxon>
        <taxon>Streptophyta</taxon>
        <taxon>Embryophyta</taxon>
        <taxon>Tracheophyta</taxon>
        <taxon>Spermatophyta</taxon>
        <taxon>Magnoliopsida</taxon>
        <taxon>eudicotyledons</taxon>
        <taxon>Gunneridae</taxon>
        <taxon>Pentapetalae</taxon>
        <taxon>rosids</taxon>
        <taxon>fabids</taxon>
        <taxon>Malpighiales</taxon>
        <taxon>Linaceae</taxon>
        <taxon>Linum</taxon>
    </lineage>
</organism>
<dbReference type="Proteomes" id="UP001497516">
    <property type="component" value="Chromosome 4"/>
</dbReference>
<evidence type="ECO:0000313" key="1">
    <source>
        <dbReference type="EMBL" id="CAL1380822.1"/>
    </source>
</evidence>
<protein>
    <submittedName>
        <fullName evidence="1">Uncharacterized protein</fullName>
    </submittedName>
</protein>
<dbReference type="EMBL" id="OZ034817">
    <property type="protein sequence ID" value="CAL1380822.1"/>
    <property type="molecule type" value="Genomic_DNA"/>
</dbReference>
<dbReference type="AlphaFoldDB" id="A0AAV2E4Q5"/>
<proteinExistence type="predicted"/>
<gene>
    <name evidence="1" type="ORF">LTRI10_LOCUS22240</name>
</gene>
<reference evidence="1 2" key="1">
    <citation type="submission" date="2024-04" db="EMBL/GenBank/DDBJ databases">
        <authorList>
            <person name="Fracassetti M."/>
        </authorList>
    </citation>
    <scope>NUCLEOTIDE SEQUENCE [LARGE SCALE GENOMIC DNA]</scope>
</reference>
<accession>A0AAV2E4Q5</accession>
<name>A0AAV2E4Q5_9ROSI</name>